<gene>
    <name evidence="1" type="ORF">GY632_1350</name>
</gene>
<evidence type="ECO:0000313" key="1">
    <source>
        <dbReference type="EMBL" id="KAF3899346.1"/>
    </source>
</evidence>
<proteinExistence type="predicted"/>
<comment type="caution">
    <text evidence="1">The sequence shown here is derived from an EMBL/GenBank/DDBJ whole genome shotgun (WGS) entry which is preliminary data.</text>
</comment>
<accession>A0A9P5CYZ1</accession>
<protein>
    <submittedName>
        <fullName evidence="1">Uncharacterized protein</fullName>
    </submittedName>
</protein>
<name>A0A9P5CYZ1_9EURO</name>
<sequence length="166" mass="19214">MDPGATVAEHQLLRQWLDSQEVTKYLDSAYNGDQDARIKLQRCYDKFAKLFYTPKARPGPPRESGAWNRVVCSFLRVWKRILFIFLIVVFRICSSLLRKPAIDLYYKHRNWAHDALQDRQIGRLATKARYRNRPSRISSPIEARAALFNRTTSQPASRTGTPGSMV</sequence>
<dbReference type="Proteomes" id="UP000749309">
    <property type="component" value="Unassembled WGS sequence"/>
</dbReference>
<organism evidence="1 2">
    <name type="scientific">Trichophyton interdigitale</name>
    <dbReference type="NCBI Taxonomy" id="101480"/>
    <lineage>
        <taxon>Eukaryota</taxon>
        <taxon>Fungi</taxon>
        <taxon>Dikarya</taxon>
        <taxon>Ascomycota</taxon>
        <taxon>Pezizomycotina</taxon>
        <taxon>Eurotiomycetes</taxon>
        <taxon>Eurotiomycetidae</taxon>
        <taxon>Onygenales</taxon>
        <taxon>Arthrodermataceae</taxon>
        <taxon>Trichophyton</taxon>
    </lineage>
</organism>
<dbReference type="AlphaFoldDB" id="A0A9P5CYZ1"/>
<reference evidence="1" key="1">
    <citation type="submission" date="2020-03" db="EMBL/GenBank/DDBJ databases">
        <title>Whole Genome Sequence of Trichophyton interdigitale from India.</title>
        <authorList>
            <person name="Kumar P."/>
        </authorList>
    </citation>
    <scope>NUCLEOTIDE SEQUENCE</scope>
    <source>
        <strain evidence="1">UCMS-IGIB-CI14</strain>
    </source>
</reference>
<evidence type="ECO:0000313" key="2">
    <source>
        <dbReference type="Proteomes" id="UP000749309"/>
    </source>
</evidence>
<dbReference type="EMBL" id="JAAQVJ010000026">
    <property type="protein sequence ID" value="KAF3899346.1"/>
    <property type="molecule type" value="Genomic_DNA"/>
</dbReference>